<dbReference type="InterPro" id="IPR003593">
    <property type="entry name" value="AAA+_ATPase"/>
</dbReference>
<dbReference type="InterPro" id="IPR017911">
    <property type="entry name" value="MacB-like_ATP-bd"/>
</dbReference>
<comment type="similarity">
    <text evidence="1">Belongs to the ABC transporter superfamily.</text>
</comment>
<dbReference type="CDD" id="cd03255">
    <property type="entry name" value="ABC_MJ0796_LolCDE_FtsE"/>
    <property type="match status" value="1"/>
</dbReference>
<dbReference type="RefSeq" id="WP_073080770.1">
    <property type="nucleotide sequence ID" value="NZ_FQXV01000012.1"/>
</dbReference>
<dbReference type="FunFam" id="3.40.50.300:FF:000032">
    <property type="entry name" value="Export ABC transporter ATP-binding protein"/>
    <property type="match status" value="1"/>
</dbReference>
<dbReference type="Gene3D" id="3.40.50.300">
    <property type="entry name" value="P-loop containing nucleotide triphosphate hydrolases"/>
    <property type="match status" value="1"/>
</dbReference>
<keyword evidence="3" id="KW-0547">Nucleotide-binding</keyword>
<name>A0A1M5Z0R1_9FIRM</name>
<evidence type="ECO:0000313" key="7">
    <source>
        <dbReference type="Proteomes" id="UP000183995"/>
    </source>
</evidence>
<evidence type="ECO:0000256" key="4">
    <source>
        <dbReference type="ARBA" id="ARBA00022840"/>
    </source>
</evidence>
<dbReference type="OrthoDB" id="9802264at2"/>
<dbReference type="Pfam" id="PF00005">
    <property type="entry name" value="ABC_tran"/>
    <property type="match status" value="1"/>
</dbReference>
<evidence type="ECO:0000256" key="2">
    <source>
        <dbReference type="ARBA" id="ARBA00022448"/>
    </source>
</evidence>
<protein>
    <submittedName>
        <fullName evidence="6">Putative ABC transport system ATP-binding protein</fullName>
    </submittedName>
</protein>
<dbReference type="STRING" id="1123282.SAMN02745823_03061"/>
<feature type="domain" description="ABC transporter" evidence="5">
    <location>
        <begin position="4"/>
        <end position="233"/>
    </location>
</feature>
<dbReference type="GO" id="GO:0022857">
    <property type="term" value="F:transmembrane transporter activity"/>
    <property type="evidence" value="ECO:0007669"/>
    <property type="project" value="UniProtKB-ARBA"/>
</dbReference>
<dbReference type="Proteomes" id="UP000183995">
    <property type="component" value="Unassembled WGS sequence"/>
</dbReference>
<dbReference type="SUPFAM" id="SSF52540">
    <property type="entry name" value="P-loop containing nucleoside triphosphate hydrolases"/>
    <property type="match status" value="1"/>
</dbReference>
<dbReference type="GO" id="GO:0098796">
    <property type="term" value="C:membrane protein complex"/>
    <property type="evidence" value="ECO:0007669"/>
    <property type="project" value="UniProtKB-ARBA"/>
</dbReference>
<dbReference type="PROSITE" id="PS50893">
    <property type="entry name" value="ABC_TRANSPORTER_2"/>
    <property type="match status" value="1"/>
</dbReference>
<dbReference type="InterPro" id="IPR003439">
    <property type="entry name" value="ABC_transporter-like_ATP-bd"/>
</dbReference>
<dbReference type="PANTHER" id="PTHR42798">
    <property type="entry name" value="LIPOPROTEIN-RELEASING SYSTEM ATP-BINDING PROTEIN LOLD"/>
    <property type="match status" value="1"/>
</dbReference>
<dbReference type="InterPro" id="IPR027417">
    <property type="entry name" value="P-loop_NTPase"/>
</dbReference>
<accession>A0A1M5Z0R1</accession>
<reference evidence="6 7" key="1">
    <citation type="submission" date="2016-11" db="EMBL/GenBank/DDBJ databases">
        <authorList>
            <person name="Jaros S."/>
            <person name="Januszkiewicz K."/>
            <person name="Wedrychowicz H."/>
        </authorList>
    </citation>
    <scope>NUCLEOTIDE SEQUENCE [LARGE SCALE GENOMIC DNA]</scope>
    <source>
        <strain evidence="6 7">DSM 10068</strain>
    </source>
</reference>
<dbReference type="EMBL" id="FQXV01000012">
    <property type="protein sequence ID" value="SHI17877.1"/>
    <property type="molecule type" value="Genomic_DNA"/>
</dbReference>
<keyword evidence="4 6" id="KW-0067">ATP-binding</keyword>
<sequence length="233" mass="25240">MAFIEFRDVVKEYGAGEHAIRAADRVSFEIEKGEFAVILGPSGAGKSTVLNLLGGMDRATGGAIRVDGTDISRFNDDALTSYRCDTIGFVFQFYNLIPTLTACENVALVKDIVKNAADAGEALEAVGLGDHLRQFPAQLSGGEQQRMSIARAVSKKPKLLLCDEPTGALDSETGMMILALLQRMCRENGQTVVVVTHNTVLTQIADRVIRLKNGRIVEQSVNPAPMRAEEVSW</sequence>
<dbReference type="PANTHER" id="PTHR42798:SF2">
    <property type="entry name" value="ABC TRANSPORTER ATP-BINDING PROTEIN MG467-RELATED"/>
    <property type="match status" value="1"/>
</dbReference>
<dbReference type="InterPro" id="IPR017871">
    <property type="entry name" value="ABC_transporter-like_CS"/>
</dbReference>
<proteinExistence type="inferred from homology"/>
<dbReference type="AlphaFoldDB" id="A0A1M5Z0R1"/>
<evidence type="ECO:0000313" key="6">
    <source>
        <dbReference type="EMBL" id="SHI17877.1"/>
    </source>
</evidence>
<evidence type="ECO:0000256" key="3">
    <source>
        <dbReference type="ARBA" id="ARBA00022741"/>
    </source>
</evidence>
<organism evidence="6 7">
    <name type="scientific">Sporobacter termitidis DSM 10068</name>
    <dbReference type="NCBI Taxonomy" id="1123282"/>
    <lineage>
        <taxon>Bacteria</taxon>
        <taxon>Bacillati</taxon>
        <taxon>Bacillota</taxon>
        <taxon>Clostridia</taxon>
        <taxon>Eubacteriales</taxon>
        <taxon>Oscillospiraceae</taxon>
        <taxon>Sporobacter</taxon>
    </lineage>
</organism>
<dbReference type="SMART" id="SM00382">
    <property type="entry name" value="AAA"/>
    <property type="match status" value="1"/>
</dbReference>
<gene>
    <name evidence="6" type="ORF">SAMN02745823_03061</name>
</gene>
<dbReference type="GO" id="GO:0016887">
    <property type="term" value="F:ATP hydrolysis activity"/>
    <property type="evidence" value="ECO:0007669"/>
    <property type="project" value="InterPro"/>
</dbReference>
<keyword evidence="2" id="KW-0813">Transport</keyword>
<dbReference type="PROSITE" id="PS00211">
    <property type="entry name" value="ABC_TRANSPORTER_1"/>
    <property type="match status" value="1"/>
</dbReference>
<evidence type="ECO:0000256" key="1">
    <source>
        <dbReference type="ARBA" id="ARBA00005417"/>
    </source>
</evidence>
<evidence type="ECO:0000259" key="5">
    <source>
        <dbReference type="PROSITE" id="PS50893"/>
    </source>
</evidence>
<dbReference type="GO" id="GO:0005524">
    <property type="term" value="F:ATP binding"/>
    <property type="evidence" value="ECO:0007669"/>
    <property type="project" value="UniProtKB-KW"/>
</dbReference>
<keyword evidence="7" id="KW-1185">Reference proteome</keyword>